<dbReference type="SUPFAM" id="SSF54001">
    <property type="entry name" value="Cysteine proteinases"/>
    <property type="match status" value="1"/>
</dbReference>
<reference evidence="2" key="2">
    <citation type="submission" date="2020-09" db="EMBL/GenBank/DDBJ databases">
        <authorList>
            <person name="Sun Q."/>
            <person name="Zhou Y."/>
        </authorList>
    </citation>
    <scope>NUCLEOTIDE SEQUENCE</scope>
    <source>
        <strain evidence="2">CGMCC 1.15493</strain>
    </source>
</reference>
<dbReference type="AlphaFoldDB" id="A0A916XU80"/>
<protein>
    <recommendedName>
        <fullName evidence="1">Transglutaminase-like domain-containing protein</fullName>
    </recommendedName>
</protein>
<dbReference type="SMART" id="SM00460">
    <property type="entry name" value="TGc"/>
    <property type="match status" value="1"/>
</dbReference>
<comment type="caution">
    <text evidence="2">The sequence shown here is derived from an EMBL/GenBank/DDBJ whole genome shotgun (WGS) entry which is preliminary data.</text>
</comment>
<dbReference type="PANTHER" id="PTHR33490">
    <property type="entry name" value="BLR5614 PROTEIN-RELATED"/>
    <property type="match status" value="1"/>
</dbReference>
<organism evidence="2 3">
    <name type="scientific">Aureimonas glaciei</name>
    <dbReference type="NCBI Taxonomy" id="1776957"/>
    <lineage>
        <taxon>Bacteria</taxon>
        <taxon>Pseudomonadati</taxon>
        <taxon>Pseudomonadota</taxon>
        <taxon>Alphaproteobacteria</taxon>
        <taxon>Hyphomicrobiales</taxon>
        <taxon>Aurantimonadaceae</taxon>
        <taxon>Aureimonas</taxon>
    </lineage>
</organism>
<dbReference type="EMBL" id="BMJJ01000002">
    <property type="protein sequence ID" value="GGD10505.1"/>
    <property type="molecule type" value="Genomic_DNA"/>
</dbReference>
<evidence type="ECO:0000313" key="2">
    <source>
        <dbReference type="EMBL" id="GGD10505.1"/>
    </source>
</evidence>
<dbReference type="Proteomes" id="UP000613160">
    <property type="component" value="Unassembled WGS sequence"/>
</dbReference>
<dbReference type="InterPro" id="IPR038765">
    <property type="entry name" value="Papain-like_cys_pep_sf"/>
</dbReference>
<dbReference type="Gene3D" id="2.60.40.2250">
    <property type="match status" value="1"/>
</dbReference>
<feature type="domain" description="Transglutaminase-like" evidence="1">
    <location>
        <begin position="160"/>
        <end position="220"/>
    </location>
</feature>
<dbReference type="Pfam" id="PF21295">
    <property type="entry name" value="Bact_transglu_N_2"/>
    <property type="match status" value="1"/>
</dbReference>
<evidence type="ECO:0000313" key="3">
    <source>
        <dbReference type="Proteomes" id="UP000613160"/>
    </source>
</evidence>
<dbReference type="InterPro" id="IPR002931">
    <property type="entry name" value="Transglutaminase-like"/>
</dbReference>
<gene>
    <name evidence="2" type="ORF">GCM10011335_11760</name>
</gene>
<dbReference type="InterPro" id="IPR048930">
    <property type="entry name" value="Bact_transglu_N_2"/>
</dbReference>
<dbReference type="PANTHER" id="PTHR33490:SF12">
    <property type="entry name" value="BLL5557 PROTEIN"/>
    <property type="match status" value="1"/>
</dbReference>
<dbReference type="Gene3D" id="3.10.620.30">
    <property type="match status" value="1"/>
</dbReference>
<evidence type="ECO:0000259" key="1">
    <source>
        <dbReference type="SMART" id="SM00460"/>
    </source>
</evidence>
<keyword evidence="3" id="KW-1185">Reference proteome</keyword>
<proteinExistence type="predicted"/>
<name>A0A916XU80_9HYPH</name>
<sequence length="278" mass="30891">MKFKLGCTLSYEAYDRALFFFNVQAVGNESQMVIEERLEIDPPQTIETYVMPETGNRCLRFETGPGPVTLRYEAIVDHHPLRLDATGIAETDAAVLPPRVLPYLIPSRYCEADRLAHLATIEFGAMGRGHDRVTGICNWIYGQLGYISGSSDLHTSTLDTLVDRAGVCRDFAHLGIALCRALGIPARYVSVYAWRLRPPDFHAVFEAYLGGRWYLFDPTRQAAIEGLVRIGVGRDAAEVAFANFIGPVEPGEMKVFIEPVEPPDWYVPTIDAVSVSAH</sequence>
<accession>A0A916XU80</accession>
<dbReference type="Pfam" id="PF01841">
    <property type="entry name" value="Transglut_core"/>
    <property type="match status" value="1"/>
</dbReference>
<reference evidence="2" key="1">
    <citation type="journal article" date="2014" name="Int. J. Syst. Evol. Microbiol.">
        <title>Complete genome sequence of Corynebacterium casei LMG S-19264T (=DSM 44701T), isolated from a smear-ripened cheese.</title>
        <authorList>
            <consortium name="US DOE Joint Genome Institute (JGI-PGF)"/>
            <person name="Walter F."/>
            <person name="Albersmeier A."/>
            <person name="Kalinowski J."/>
            <person name="Ruckert C."/>
        </authorList>
    </citation>
    <scope>NUCLEOTIDE SEQUENCE</scope>
    <source>
        <strain evidence="2">CGMCC 1.15493</strain>
    </source>
</reference>
<dbReference type="RefSeq" id="WP_188849634.1">
    <property type="nucleotide sequence ID" value="NZ_BMJJ01000002.1"/>
</dbReference>